<feature type="domain" description="Bulb-type lectin" evidence="2">
    <location>
        <begin position="46"/>
        <end position="166"/>
    </location>
</feature>
<dbReference type="PANTHER" id="PTHR32444">
    <property type="entry name" value="BULB-TYPE LECTIN DOMAIN-CONTAINING PROTEIN"/>
    <property type="match status" value="1"/>
</dbReference>
<evidence type="ECO:0000259" key="2">
    <source>
        <dbReference type="PROSITE" id="PS50927"/>
    </source>
</evidence>
<organism evidence="3 4">
    <name type="scientific">Papaver nudicaule</name>
    <name type="common">Iceland poppy</name>
    <dbReference type="NCBI Taxonomy" id="74823"/>
    <lineage>
        <taxon>Eukaryota</taxon>
        <taxon>Viridiplantae</taxon>
        <taxon>Streptophyta</taxon>
        <taxon>Embryophyta</taxon>
        <taxon>Tracheophyta</taxon>
        <taxon>Spermatophyta</taxon>
        <taxon>Magnoliopsida</taxon>
        <taxon>Ranunculales</taxon>
        <taxon>Papaveraceae</taxon>
        <taxon>Papaveroideae</taxon>
        <taxon>Papaver</taxon>
    </lineage>
</organism>
<feature type="chain" id="PRO_5041370496" description="Bulb-type lectin domain-containing protein" evidence="1">
    <location>
        <begin position="24"/>
        <end position="335"/>
    </location>
</feature>
<dbReference type="Pfam" id="PF01453">
    <property type="entry name" value="B_lectin"/>
    <property type="match status" value="1"/>
</dbReference>
<dbReference type="Gene3D" id="2.90.10.10">
    <property type="entry name" value="Bulb-type lectin domain"/>
    <property type="match status" value="1"/>
</dbReference>
<dbReference type="InterPro" id="IPR001480">
    <property type="entry name" value="Bulb-type_lectin_dom"/>
</dbReference>
<dbReference type="EMBL" id="JAJJMA010132216">
    <property type="protein sequence ID" value="MCL7033244.1"/>
    <property type="molecule type" value="Genomic_DNA"/>
</dbReference>
<name>A0AA41V709_PAPNU</name>
<dbReference type="GO" id="GO:0009505">
    <property type="term" value="C:plant-type cell wall"/>
    <property type="evidence" value="ECO:0007669"/>
    <property type="project" value="TreeGrafter"/>
</dbReference>
<dbReference type="PANTHER" id="PTHR32444:SF58">
    <property type="entry name" value="BULB-TYPE LECTIN DOMAIN-CONTAINING PROTEIN"/>
    <property type="match status" value="1"/>
</dbReference>
<gene>
    <name evidence="3" type="ORF">MKW94_001565</name>
</gene>
<feature type="signal peptide" evidence="1">
    <location>
        <begin position="1"/>
        <end position="23"/>
    </location>
</feature>
<keyword evidence="4" id="KW-1185">Reference proteome</keyword>
<dbReference type="SUPFAM" id="SSF51110">
    <property type="entry name" value="alpha-D-mannose-specific plant lectins"/>
    <property type="match status" value="1"/>
</dbReference>
<evidence type="ECO:0000313" key="4">
    <source>
        <dbReference type="Proteomes" id="UP001177140"/>
    </source>
</evidence>
<keyword evidence="1" id="KW-0732">Signal</keyword>
<reference evidence="3" key="1">
    <citation type="submission" date="2022-03" db="EMBL/GenBank/DDBJ databases">
        <title>A functionally conserved STORR gene fusion in Papaver species that diverged 16.8 million years ago.</title>
        <authorList>
            <person name="Catania T."/>
        </authorList>
    </citation>
    <scope>NUCLEOTIDE SEQUENCE</scope>
    <source>
        <strain evidence="3">S-191538</strain>
    </source>
</reference>
<evidence type="ECO:0000256" key="1">
    <source>
        <dbReference type="SAM" id="SignalP"/>
    </source>
</evidence>
<dbReference type="AlphaFoldDB" id="A0AA41V709"/>
<comment type="caution">
    <text evidence="3">The sequence shown here is derived from an EMBL/GenBank/DDBJ whole genome shotgun (WGS) entry which is preliminary data.</text>
</comment>
<dbReference type="InterPro" id="IPR036426">
    <property type="entry name" value="Bulb-type_lectin_dom_sf"/>
</dbReference>
<dbReference type="SMART" id="SM00108">
    <property type="entry name" value="B_lectin"/>
    <property type="match status" value="1"/>
</dbReference>
<sequence length="335" mass="37765">MAPSTYLHSVMLFVALVCSSVLAQSRVPYNKTFRFVNQGEFEGLNVEYWASYRYIETNENMVLNWPFGLLFYNTTPNAHVLGIGANLPNDQSETLWVWDANRNDPVRENSTLTFGCDGNLVLADVDGRIVWQTNTANKGVTGISMQPNGNLVLHDKDGRFIWQSFDYPSDTLLKGQSLGLSNGGKKLVSRTSNRDSHDGPYSMLVDRNGFIMYRNNSGALSEHAGWEAMGLSIVTFDSVHEDQHTTTYFLSFGLRTNIAASRHLLQTQPVSVSRRVVLKKIDYNYDYSFLRLESDGNLRGYTFYVEYGYSVWAKDYAYFGDTCPPNGSSRCVIST</sequence>
<dbReference type="CDD" id="cd00028">
    <property type="entry name" value="B_lectin"/>
    <property type="match status" value="1"/>
</dbReference>
<protein>
    <recommendedName>
        <fullName evidence="2">Bulb-type lectin domain-containing protein</fullName>
    </recommendedName>
</protein>
<accession>A0AA41V709</accession>
<dbReference type="PROSITE" id="PS50927">
    <property type="entry name" value="BULB_LECTIN"/>
    <property type="match status" value="1"/>
</dbReference>
<proteinExistence type="predicted"/>
<evidence type="ECO:0000313" key="3">
    <source>
        <dbReference type="EMBL" id="MCL7033244.1"/>
    </source>
</evidence>
<dbReference type="Proteomes" id="UP001177140">
    <property type="component" value="Unassembled WGS sequence"/>
</dbReference>